<dbReference type="PANTHER" id="PTHR12243:SF67">
    <property type="entry name" value="COREPRESSOR OF PANGOLIN, ISOFORM A-RELATED"/>
    <property type="match status" value="1"/>
</dbReference>
<reference evidence="5" key="2">
    <citation type="submission" date="2025-04" db="UniProtKB">
        <authorList>
            <consortium name="RefSeq"/>
        </authorList>
    </citation>
    <scope>IDENTIFICATION</scope>
    <source>
        <tissue evidence="5">Whole body</tissue>
    </source>
</reference>
<dbReference type="RefSeq" id="XP_025413770.1">
    <property type="nucleotide sequence ID" value="XM_025557985.1"/>
</dbReference>
<name>A0A2S2QXX2_9HEMI</name>
<reference evidence="3" key="1">
    <citation type="submission" date="2018-04" db="EMBL/GenBank/DDBJ databases">
        <title>Transcriptome assembly of Sipha flava.</title>
        <authorList>
            <person name="Scully E.D."/>
            <person name="Geib S.M."/>
            <person name="Palmer N.A."/>
            <person name="Koch K."/>
            <person name="Bradshaw J."/>
            <person name="Heng-Moss T."/>
            <person name="Sarath G."/>
        </authorList>
    </citation>
    <scope>NUCLEOTIDE SEQUENCE</scope>
</reference>
<dbReference type="OrthoDB" id="10262320at2759"/>
<dbReference type="EMBL" id="GGMS01013310">
    <property type="protein sequence ID" value="MBY82513.1"/>
    <property type="molecule type" value="Transcribed_RNA"/>
</dbReference>
<feature type="region of interest" description="Disordered" evidence="1">
    <location>
        <begin position="151"/>
        <end position="179"/>
    </location>
</feature>
<feature type="region of interest" description="Disordered" evidence="1">
    <location>
        <begin position="104"/>
        <end position="136"/>
    </location>
</feature>
<accession>A0A2S2QXX2</accession>
<organism evidence="3">
    <name type="scientific">Sipha flava</name>
    <name type="common">yellow sugarcane aphid</name>
    <dbReference type="NCBI Taxonomy" id="143950"/>
    <lineage>
        <taxon>Eukaryota</taxon>
        <taxon>Metazoa</taxon>
        <taxon>Ecdysozoa</taxon>
        <taxon>Arthropoda</taxon>
        <taxon>Hexapoda</taxon>
        <taxon>Insecta</taxon>
        <taxon>Pterygota</taxon>
        <taxon>Neoptera</taxon>
        <taxon>Paraneoptera</taxon>
        <taxon>Hemiptera</taxon>
        <taxon>Sternorrhyncha</taxon>
        <taxon>Aphidomorpha</taxon>
        <taxon>Aphidoidea</taxon>
        <taxon>Aphididae</taxon>
        <taxon>Sipha</taxon>
    </lineage>
</organism>
<proteinExistence type="predicted"/>
<dbReference type="Proteomes" id="UP000694846">
    <property type="component" value="Unplaced"/>
</dbReference>
<dbReference type="AlphaFoldDB" id="A0A2S2QXX2"/>
<gene>
    <name evidence="3" type="primary">Adf1_7</name>
    <name evidence="5" type="synonym">LOC112685930</name>
    <name evidence="3" type="ORF">g.89466</name>
</gene>
<dbReference type="SMART" id="SM00595">
    <property type="entry name" value="MADF"/>
    <property type="match status" value="1"/>
</dbReference>
<dbReference type="InterPro" id="IPR006578">
    <property type="entry name" value="MADF-dom"/>
</dbReference>
<evidence type="ECO:0000313" key="5">
    <source>
        <dbReference type="RefSeq" id="XP_025413770.1"/>
    </source>
</evidence>
<keyword evidence="4" id="KW-1185">Reference proteome</keyword>
<feature type="compositionally biased region" description="Low complexity" evidence="1">
    <location>
        <begin position="152"/>
        <end position="163"/>
    </location>
</feature>
<evidence type="ECO:0000313" key="3">
    <source>
        <dbReference type="EMBL" id="MBY82513.1"/>
    </source>
</evidence>
<dbReference type="InterPro" id="IPR039353">
    <property type="entry name" value="TF_Adf1"/>
</dbReference>
<evidence type="ECO:0000259" key="2">
    <source>
        <dbReference type="PROSITE" id="PS51029"/>
    </source>
</evidence>
<dbReference type="PROSITE" id="PS51029">
    <property type="entry name" value="MADF"/>
    <property type="match status" value="1"/>
</dbReference>
<dbReference type="PANTHER" id="PTHR12243">
    <property type="entry name" value="MADF DOMAIN TRANSCRIPTION FACTOR"/>
    <property type="match status" value="1"/>
</dbReference>
<sequence>MNDKKLIELVRKYPVLYDLSHAKYMDTDYKNTIWSKIAEKIETAGPSAKTRWGNIRDNFRKSMKKNKTVSGQKAKIIKQYKYAQQLSFMIKFFDERDTMSNIDDKVLNENNNVDDDVNKSEPNKNEEYSQNYTTDEVDNPVIVESQKCRLLSSSKSSGSSQFSTPRKKPQHSVPDVPPSKTAAATVMQYLVKKNESKLPLEPQHPVDAFLAGIAPALKKLTPRYWHYAKSDIFAAVQNYELKIIMD</sequence>
<protein>
    <submittedName>
        <fullName evidence="3 5">Transcription factor Adf-1</fullName>
    </submittedName>
</protein>
<evidence type="ECO:0000256" key="1">
    <source>
        <dbReference type="SAM" id="MobiDB-lite"/>
    </source>
</evidence>
<dbReference type="Pfam" id="PF10545">
    <property type="entry name" value="MADF_DNA_bdg"/>
    <property type="match status" value="1"/>
</dbReference>
<feature type="domain" description="MADF" evidence="2">
    <location>
        <begin position="5"/>
        <end position="94"/>
    </location>
</feature>
<feature type="compositionally biased region" description="Basic and acidic residues" evidence="1">
    <location>
        <begin position="116"/>
        <end position="127"/>
    </location>
</feature>
<evidence type="ECO:0000313" key="4">
    <source>
        <dbReference type="Proteomes" id="UP000694846"/>
    </source>
</evidence>